<dbReference type="InterPro" id="IPR016163">
    <property type="entry name" value="Ald_DH_C"/>
</dbReference>
<organism evidence="2 3">
    <name type="scientific">Cannabis sativa</name>
    <name type="common">Hemp</name>
    <name type="synonym">Marijuana</name>
    <dbReference type="NCBI Taxonomy" id="3483"/>
    <lineage>
        <taxon>Eukaryota</taxon>
        <taxon>Viridiplantae</taxon>
        <taxon>Streptophyta</taxon>
        <taxon>Embryophyta</taxon>
        <taxon>Tracheophyta</taxon>
        <taxon>Spermatophyta</taxon>
        <taxon>Magnoliopsida</taxon>
        <taxon>eudicotyledons</taxon>
        <taxon>Gunneridae</taxon>
        <taxon>Pentapetalae</taxon>
        <taxon>rosids</taxon>
        <taxon>fabids</taxon>
        <taxon>Rosales</taxon>
        <taxon>Cannabaceae</taxon>
        <taxon>Cannabis</taxon>
    </lineage>
</organism>
<dbReference type="GO" id="GO:0005737">
    <property type="term" value="C:cytoplasm"/>
    <property type="evidence" value="ECO:0007669"/>
    <property type="project" value="TreeGrafter"/>
</dbReference>
<dbReference type="SUPFAM" id="SSF49354">
    <property type="entry name" value="PapD-like"/>
    <property type="match status" value="1"/>
</dbReference>
<keyword evidence="1" id="KW-0560">Oxidoreductase</keyword>
<name>A0A7J6HHA8_CANSA</name>
<dbReference type="PANTHER" id="PTHR43570:SF17">
    <property type="entry name" value="ALDEHYDE DEHYDROGENASE FAMILY 3 MEMBER F1"/>
    <property type="match status" value="1"/>
</dbReference>
<dbReference type="GO" id="GO:0004029">
    <property type="term" value="F:aldehyde dehydrogenase (NAD+) activity"/>
    <property type="evidence" value="ECO:0007669"/>
    <property type="project" value="TreeGrafter"/>
</dbReference>
<evidence type="ECO:0000313" key="3">
    <source>
        <dbReference type="Proteomes" id="UP000583929"/>
    </source>
</evidence>
<evidence type="ECO:0000313" key="2">
    <source>
        <dbReference type="EMBL" id="KAF4394667.1"/>
    </source>
</evidence>
<feature type="non-terminal residue" evidence="2">
    <location>
        <position position="1"/>
    </location>
</feature>
<comment type="caution">
    <text evidence="2">The sequence shown here is derived from an EMBL/GenBank/DDBJ whole genome shotgun (WGS) entry which is preliminary data.</text>
</comment>
<accession>A0A7J6HHA8</accession>
<sequence length="173" mass="19341">MDFVFHKGCSEKNSWSNVGACSGKACIAVDYLLVEANFAPTVIEMLKKTIKIFYGEKPIESKSIARIVNQRHFERLTGFLKDPHVPGSIIHGGSFDEDNFLIICNDYFFGSVTMQAQKEAPADMQCKDKFLLQSVKVNDGVAGKDINAEMFNKEEGHIVEECKNNMAETYISS</sequence>
<dbReference type="EMBL" id="JAATIQ010000043">
    <property type="protein sequence ID" value="KAF4394667.1"/>
    <property type="molecule type" value="Genomic_DNA"/>
</dbReference>
<dbReference type="GO" id="GO:0006081">
    <property type="term" value="P:aldehyde metabolic process"/>
    <property type="evidence" value="ECO:0007669"/>
    <property type="project" value="InterPro"/>
</dbReference>
<protein>
    <recommendedName>
        <fullName evidence="4">Aldehyde dehydrogenase domain-containing protein</fullName>
    </recommendedName>
</protein>
<dbReference type="Gene3D" id="2.60.40.10">
    <property type="entry name" value="Immunoglobulins"/>
    <property type="match status" value="1"/>
</dbReference>
<evidence type="ECO:0000256" key="1">
    <source>
        <dbReference type="ARBA" id="ARBA00023002"/>
    </source>
</evidence>
<keyword evidence="3" id="KW-1185">Reference proteome</keyword>
<dbReference type="InterPro" id="IPR008962">
    <property type="entry name" value="PapD-like_sf"/>
</dbReference>
<proteinExistence type="predicted"/>
<dbReference type="InterPro" id="IPR013783">
    <property type="entry name" value="Ig-like_fold"/>
</dbReference>
<dbReference type="Gene3D" id="3.40.309.10">
    <property type="entry name" value="Aldehyde Dehydrogenase, Chain A, domain 2"/>
    <property type="match status" value="1"/>
</dbReference>
<dbReference type="SUPFAM" id="SSF53720">
    <property type="entry name" value="ALDH-like"/>
    <property type="match status" value="1"/>
</dbReference>
<dbReference type="Proteomes" id="UP000583929">
    <property type="component" value="Unassembled WGS sequence"/>
</dbReference>
<dbReference type="InterPro" id="IPR012394">
    <property type="entry name" value="Aldehyde_DH_NAD(P)"/>
</dbReference>
<dbReference type="AlphaFoldDB" id="A0A7J6HHA8"/>
<evidence type="ECO:0008006" key="4">
    <source>
        <dbReference type="Google" id="ProtNLM"/>
    </source>
</evidence>
<dbReference type="PANTHER" id="PTHR43570">
    <property type="entry name" value="ALDEHYDE DEHYDROGENASE"/>
    <property type="match status" value="1"/>
</dbReference>
<reference evidence="2 3" key="1">
    <citation type="journal article" date="2020" name="bioRxiv">
        <title>Sequence and annotation of 42 cannabis genomes reveals extensive copy number variation in cannabinoid synthesis and pathogen resistance genes.</title>
        <authorList>
            <person name="Mckernan K.J."/>
            <person name="Helbert Y."/>
            <person name="Kane L.T."/>
            <person name="Ebling H."/>
            <person name="Zhang L."/>
            <person name="Liu B."/>
            <person name="Eaton Z."/>
            <person name="Mclaughlin S."/>
            <person name="Kingan S."/>
            <person name="Baybayan P."/>
            <person name="Concepcion G."/>
            <person name="Jordan M."/>
            <person name="Riva A."/>
            <person name="Barbazuk W."/>
            <person name="Harkins T."/>
        </authorList>
    </citation>
    <scope>NUCLEOTIDE SEQUENCE [LARGE SCALE GENOMIC DNA]</scope>
    <source>
        <strain evidence="3">cv. Jamaican Lion 4</strain>
        <tissue evidence="2">Leaf</tissue>
    </source>
</reference>
<gene>
    <name evidence="2" type="ORF">G4B88_011128</name>
</gene>
<dbReference type="InterPro" id="IPR016161">
    <property type="entry name" value="Ald_DH/histidinol_DH"/>
</dbReference>